<dbReference type="Ensembl" id="ENSPLOT00000007449.1">
    <property type="protein sequence ID" value="ENSPLOP00000006737.1"/>
    <property type="gene ID" value="ENSPLOG00000004928.1"/>
</dbReference>
<evidence type="ECO:0000313" key="19">
    <source>
        <dbReference type="Ensembl" id="ENSPLOP00000006737.1"/>
    </source>
</evidence>
<dbReference type="GeneTree" id="ENSGT00510000049722"/>
<dbReference type="InterPro" id="IPR016171">
    <property type="entry name" value="Vanillyl_alc_oxidase_C-sub2"/>
</dbReference>
<evidence type="ECO:0000256" key="7">
    <source>
        <dbReference type="ARBA" id="ARBA00022630"/>
    </source>
</evidence>
<dbReference type="Gene3D" id="3.30.70.2520">
    <property type="match status" value="2"/>
</dbReference>
<reference evidence="19" key="1">
    <citation type="journal article" date="2019" name="bioRxiv">
        <title>Long live the king: chromosome-level assembly of the lion (Panthera leo) using linked-read, Hi-C, and long read data.</title>
        <authorList>
            <person name="Armstrong E.E."/>
            <person name="Taylor R.W."/>
            <person name="Miller D.E."/>
            <person name="Kaelin C."/>
            <person name="Barsh G."/>
            <person name="Hadly E.A."/>
            <person name="Petrov D."/>
        </authorList>
    </citation>
    <scope>NUCLEOTIDE SEQUENCE [LARGE SCALE GENOMIC DNA]</scope>
</reference>
<evidence type="ECO:0000256" key="1">
    <source>
        <dbReference type="ARBA" id="ARBA00001974"/>
    </source>
</evidence>
<accession>A0A8C8WNL0</accession>
<evidence type="ECO:0000256" key="9">
    <source>
        <dbReference type="ARBA" id="ARBA00022692"/>
    </source>
</evidence>
<dbReference type="GO" id="GO:0003885">
    <property type="term" value="F:D-arabinono-1,4-lactone oxidase activity"/>
    <property type="evidence" value="ECO:0007669"/>
    <property type="project" value="UniProtKB-UniRule"/>
</dbReference>
<evidence type="ECO:0000256" key="3">
    <source>
        <dbReference type="ARBA" id="ARBA00004764"/>
    </source>
</evidence>
<dbReference type="GO" id="GO:0071949">
    <property type="term" value="F:FAD binding"/>
    <property type="evidence" value="ECO:0007669"/>
    <property type="project" value="UniProtKB-UniRule"/>
</dbReference>
<evidence type="ECO:0000313" key="20">
    <source>
        <dbReference type="Proteomes" id="UP000694399"/>
    </source>
</evidence>
<evidence type="ECO:0000256" key="5">
    <source>
        <dbReference type="ARBA" id="ARBA00013121"/>
    </source>
</evidence>
<feature type="domain" description="FAD-binding PCMH-type" evidence="18">
    <location>
        <begin position="17"/>
        <end position="187"/>
    </location>
</feature>
<dbReference type="GO" id="GO:0019853">
    <property type="term" value="P:L-ascorbic acid biosynthetic process"/>
    <property type="evidence" value="ECO:0007669"/>
    <property type="project" value="UniProtKB-KW"/>
</dbReference>
<dbReference type="NCBIfam" id="TIGR01678">
    <property type="entry name" value="FAD_lactone_ox"/>
    <property type="match status" value="1"/>
</dbReference>
<comment type="catalytic activity">
    <reaction evidence="16 17">
        <text>L-gulono-1,4-lactone + O2 = L-ascorbate + H2O2 + H(+)</text>
        <dbReference type="Rhea" id="RHEA:32363"/>
        <dbReference type="ChEBI" id="CHEBI:15378"/>
        <dbReference type="ChEBI" id="CHEBI:15379"/>
        <dbReference type="ChEBI" id="CHEBI:16240"/>
        <dbReference type="ChEBI" id="CHEBI:17587"/>
        <dbReference type="ChEBI" id="CHEBI:38290"/>
        <dbReference type="EC" id="1.1.3.8"/>
    </reaction>
</comment>
<dbReference type="Gene3D" id="1.10.45.10">
    <property type="entry name" value="Vanillyl-alcohol Oxidase, Chain A, domain 4"/>
    <property type="match status" value="1"/>
</dbReference>
<dbReference type="InterPro" id="IPR016167">
    <property type="entry name" value="FAD-bd_PCMH_sub1"/>
</dbReference>
<comment type="pathway">
    <text evidence="3 17">Cofactor biosynthesis; L-ascorbate biosynthesis via UDP-alpha-D-glucuronate pathway; L-ascorbate from UDP-alpha-D-glucuronate: step 4/4.</text>
</comment>
<proteinExistence type="inferred from homology"/>
<dbReference type="InterPro" id="IPR010031">
    <property type="entry name" value="FAD_lactone_oxidase-like"/>
</dbReference>
<dbReference type="UniPathway" id="UPA00991">
    <property type="reaction ID" value="UER00939"/>
</dbReference>
<keyword evidence="10 17" id="KW-0256">Endoplasmic reticulum</keyword>
<dbReference type="Pfam" id="PF01565">
    <property type="entry name" value="FAD_binding_4"/>
    <property type="match status" value="1"/>
</dbReference>
<dbReference type="PIRSF" id="PIRSF000136">
    <property type="entry name" value="LGO_GLO"/>
    <property type="match status" value="1"/>
</dbReference>
<dbReference type="Proteomes" id="UP000694399">
    <property type="component" value="Chromosome B2"/>
</dbReference>
<dbReference type="FunFam" id="1.10.45.10:FF:000004">
    <property type="entry name" value="L-gulonolactone oxidase"/>
    <property type="match status" value="1"/>
</dbReference>
<evidence type="ECO:0000256" key="8">
    <source>
        <dbReference type="ARBA" id="ARBA00022644"/>
    </source>
</evidence>
<dbReference type="SUPFAM" id="SSF56176">
    <property type="entry name" value="FAD-binding/transporter-associated domain-like"/>
    <property type="match status" value="1"/>
</dbReference>
<evidence type="ECO:0000256" key="2">
    <source>
        <dbReference type="ARBA" id="ARBA00003303"/>
    </source>
</evidence>
<keyword evidence="8 17" id="KW-0060">Ascorbate biosynthesis</keyword>
<keyword evidence="9 17" id="KW-0812">Transmembrane</keyword>
<dbReference type="EC" id="1.1.3.8" evidence="5 17"/>
<evidence type="ECO:0000256" key="15">
    <source>
        <dbReference type="ARBA" id="ARBA00023136"/>
    </source>
</evidence>
<dbReference type="FunFam" id="3.30.465.10:FF:000035">
    <property type="entry name" value="L-gulonolactone oxidase"/>
    <property type="match status" value="1"/>
</dbReference>
<comment type="function">
    <text evidence="2 17">Oxidizes L-gulono-1,4-lactone to hydrogen peroxide and L-xylo-hexulonolactone which spontaneously isomerizes to L-ascorbate.</text>
</comment>
<dbReference type="InterPro" id="IPR006093">
    <property type="entry name" value="Oxy_OxRdtase_FAD_BS"/>
</dbReference>
<name>A0A8C8WNL0_PANLE</name>
<evidence type="ECO:0000256" key="4">
    <source>
        <dbReference type="ARBA" id="ARBA00005466"/>
    </source>
</evidence>
<evidence type="ECO:0000256" key="16">
    <source>
        <dbReference type="ARBA" id="ARBA00048083"/>
    </source>
</evidence>
<dbReference type="InterPro" id="IPR016166">
    <property type="entry name" value="FAD-bd_PCMH"/>
</dbReference>
<comment type="similarity">
    <text evidence="4 17">Belongs to the oxygen-dependent FAD-linked oxidoreductase family.</text>
</comment>
<dbReference type="OMA" id="YPRFGEF"/>
<reference evidence="19" key="3">
    <citation type="submission" date="2025-09" db="UniProtKB">
        <authorList>
            <consortium name="Ensembl"/>
        </authorList>
    </citation>
    <scope>IDENTIFICATION</scope>
</reference>
<evidence type="ECO:0000259" key="18">
    <source>
        <dbReference type="PROSITE" id="PS51387"/>
    </source>
</evidence>
<dbReference type="GO" id="GO:0050105">
    <property type="term" value="F:L-gulonolactone oxidase activity"/>
    <property type="evidence" value="ECO:0007669"/>
    <property type="project" value="UniProtKB-EC"/>
</dbReference>
<keyword evidence="7 17" id="KW-0285">Flavoprotein</keyword>
<evidence type="ECO:0000256" key="6">
    <source>
        <dbReference type="ARBA" id="ARBA00017520"/>
    </source>
</evidence>
<keyword evidence="14 17" id="KW-0560">Oxidoreductase</keyword>
<evidence type="ECO:0000256" key="11">
    <source>
        <dbReference type="ARBA" id="ARBA00022827"/>
    </source>
</evidence>
<dbReference type="PANTHER" id="PTHR43762">
    <property type="entry name" value="L-GULONOLACTONE OXIDASE"/>
    <property type="match status" value="1"/>
</dbReference>
<dbReference type="FunFam" id="3.30.43.10:FF:000014">
    <property type="entry name" value="L-gulonolactone oxidase"/>
    <property type="match status" value="1"/>
</dbReference>
<dbReference type="AlphaFoldDB" id="A0A8C8WNL0"/>
<evidence type="ECO:0000256" key="17">
    <source>
        <dbReference type="RuleBase" id="RU367158"/>
    </source>
</evidence>
<keyword evidence="13 17" id="KW-1133">Transmembrane helix</keyword>
<keyword evidence="15 17" id="KW-0472">Membrane</keyword>
<evidence type="ECO:0000256" key="12">
    <source>
        <dbReference type="ARBA" id="ARBA00022848"/>
    </source>
</evidence>
<evidence type="ECO:0000256" key="10">
    <source>
        <dbReference type="ARBA" id="ARBA00022824"/>
    </source>
</evidence>
<dbReference type="Gene3D" id="3.30.43.10">
    <property type="entry name" value="Uridine Diphospho-n-acetylenolpyruvylglucosamine Reductase, domain 2"/>
    <property type="match status" value="1"/>
</dbReference>
<dbReference type="InterPro" id="IPR030654">
    <property type="entry name" value="Sugar_lactone_oxidase"/>
</dbReference>
<protein>
    <recommendedName>
        <fullName evidence="6 17">L-gulonolactone oxidase</fullName>
        <shortName evidence="17">LGO</shortName>
        <ecNumber evidence="5 17">1.1.3.8</ecNumber>
    </recommendedName>
</protein>
<organism evidence="19 20">
    <name type="scientific">Panthera leo</name>
    <name type="common">Lion</name>
    <dbReference type="NCBI Taxonomy" id="9689"/>
    <lineage>
        <taxon>Eukaryota</taxon>
        <taxon>Metazoa</taxon>
        <taxon>Chordata</taxon>
        <taxon>Craniata</taxon>
        <taxon>Vertebrata</taxon>
        <taxon>Euteleostomi</taxon>
        <taxon>Mammalia</taxon>
        <taxon>Eutheria</taxon>
        <taxon>Laurasiatheria</taxon>
        <taxon>Carnivora</taxon>
        <taxon>Feliformia</taxon>
        <taxon>Felidae</taxon>
        <taxon>Pantherinae</taxon>
        <taxon>Panthera</taxon>
    </lineage>
</organism>
<dbReference type="PROSITE" id="PS00862">
    <property type="entry name" value="OX2_COVAL_FAD"/>
    <property type="match status" value="1"/>
</dbReference>
<keyword evidence="12 17" id="KW-0492">Microsome</keyword>
<dbReference type="Gene3D" id="3.30.465.10">
    <property type="match status" value="1"/>
</dbReference>
<sequence length="488" mass="55525">QVHGYKGVKFQNWARTYGCCPEMYYQPTSVEEVREVLALARQQNKRVKVVGGGHSPSDIACTDGFMIHMGKMNRVLQVDTEKKQVTVEAGILLSDLHPQLGKHGLALSNLGAVSDVTAGGVIGSGTHNTGIKHGIPPTLVVALTLLTADGTILECSESSNAEVFQAARVHLGCLGVILTITLQCVPQFHLQEISFPSTLDEVLDNLDSHLKKSEYFRFLWFPHSENVSVIYQDHTNKPPSSSANWFWDYAIGFYLLEFLLWISSFLPGLVGWINRFFFWLLFTRKRESSNLSHEIFTYECRFKQHVQDWAIPREKTKEALLELKAVLETHPKMVAHFPVEVRFTRGDDILLSPCFQRDSCYMNIIMYREGGPWVAQSVKHLTLDFGSGRDLMVREFEPCVGLRAGTGPYLLLLPTRPYGKDIPRLDYWLAYETIMKKVGGRPHWAKAHNCTRKDFEKMYPAFTKFCAIREKLDPTGMFLNAYLEKVFY</sequence>
<dbReference type="Pfam" id="PF04030">
    <property type="entry name" value="ALO"/>
    <property type="match status" value="2"/>
</dbReference>
<feature type="transmembrane region" description="Helical" evidence="17">
    <location>
        <begin position="258"/>
        <end position="282"/>
    </location>
</feature>
<keyword evidence="20" id="KW-1185">Reference proteome</keyword>
<keyword evidence="11 17" id="KW-0274">FAD</keyword>
<dbReference type="InterPro" id="IPR007173">
    <property type="entry name" value="ALO_C"/>
</dbReference>
<comment type="subcellular location">
    <subcellularLocation>
        <location evidence="17">Microsome membrane</location>
        <topology evidence="17">Single-pass membrane protein</topology>
    </subcellularLocation>
    <subcellularLocation>
        <location evidence="17">Endoplasmic reticulum membrane</location>
        <topology evidence="17">Single-pass membrane protein</topology>
    </subcellularLocation>
</comment>
<dbReference type="InterPro" id="IPR006094">
    <property type="entry name" value="Oxid_FAD_bind_N"/>
</dbReference>
<dbReference type="PANTHER" id="PTHR43762:SF8">
    <property type="entry name" value="L-GULONOLACTONE OXIDASE"/>
    <property type="match status" value="1"/>
</dbReference>
<dbReference type="GO" id="GO:0005789">
    <property type="term" value="C:endoplasmic reticulum membrane"/>
    <property type="evidence" value="ECO:0007669"/>
    <property type="project" value="UniProtKB-SubCell"/>
</dbReference>
<dbReference type="InterPro" id="IPR036318">
    <property type="entry name" value="FAD-bd_PCMH-like_sf"/>
</dbReference>
<reference evidence="19" key="2">
    <citation type="submission" date="2025-08" db="UniProtKB">
        <authorList>
            <consortium name="Ensembl"/>
        </authorList>
    </citation>
    <scope>IDENTIFICATION</scope>
</reference>
<dbReference type="InterPro" id="IPR016169">
    <property type="entry name" value="FAD-bd_PCMH_sub2"/>
</dbReference>
<evidence type="ECO:0000256" key="14">
    <source>
        <dbReference type="ARBA" id="ARBA00023002"/>
    </source>
</evidence>
<comment type="cofactor">
    <cofactor evidence="1 17">
        <name>FAD</name>
        <dbReference type="ChEBI" id="CHEBI:57692"/>
    </cofactor>
</comment>
<evidence type="ECO:0000256" key="13">
    <source>
        <dbReference type="ARBA" id="ARBA00022989"/>
    </source>
</evidence>
<dbReference type="PROSITE" id="PS51387">
    <property type="entry name" value="FAD_PCMH"/>
    <property type="match status" value="1"/>
</dbReference>